<proteinExistence type="predicted"/>
<dbReference type="PANTHER" id="PTHR46060:SF3">
    <property type="entry name" value="PROTEIN GVQW3"/>
    <property type="match status" value="1"/>
</dbReference>
<evidence type="ECO:0000313" key="2">
    <source>
        <dbReference type="Proteomes" id="UP000053825"/>
    </source>
</evidence>
<dbReference type="GO" id="GO:0008168">
    <property type="term" value="F:methyltransferase activity"/>
    <property type="evidence" value="ECO:0007669"/>
    <property type="project" value="UniProtKB-KW"/>
</dbReference>
<dbReference type="AlphaFoldDB" id="A0A0L7R4L3"/>
<dbReference type="GO" id="GO:0003676">
    <property type="term" value="F:nucleic acid binding"/>
    <property type="evidence" value="ECO:0007669"/>
    <property type="project" value="InterPro"/>
</dbReference>
<dbReference type="STRING" id="597456.A0A0L7R4L3"/>
<feature type="non-terminal residue" evidence="1">
    <location>
        <position position="1"/>
    </location>
</feature>
<dbReference type="InterPro" id="IPR036397">
    <property type="entry name" value="RNaseH_sf"/>
</dbReference>
<sequence>RSHIAQITFQKLNHLCCEILFYSLYSPDLSSADCHLFKRLSNFLREETLQNQSAAENAFEEFRTPSFTRNWNKQTSCFD</sequence>
<name>A0A0L7R4L3_9HYME</name>
<gene>
    <name evidence="1" type="ORF">WH47_10226</name>
</gene>
<dbReference type="GO" id="GO:0032259">
    <property type="term" value="P:methylation"/>
    <property type="evidence" value="ECO:0007669"/>
    <property type="project" value="UniProtKB-KW"/>
</dbReference>
<organism evidence="1 2">
    <name type="scientific">Habropoda laboriosa</name>
    <dbReference type="NCBI Taxonomy" id="597456"/>
    <lineage>
        <taxon>Eukaryota</taxon>
        <taxon>Metazoa</taxon>
        <taxon>Ecdysozoa</taxon>
        <taxon>Arthropoda</taxon>
        <taxon>Hexapoda</taxon>
        <taxon>Insecta</taxon>
        <taxon>Pterygota</taxon>
        <taxon>Neoptera</taxon>
        <taxon>Endopterygota</taxon>
        <taxon>Hymenoptera</taxon>
        <taxon>Apocrita</taxon>
        <taxon>Aculeata</taxon>
        <taxon>Apoidea</taxon>
        <taxon>Anthophila</taxon>
        <taxon>Apidae</taxon>
        <taxon>Habropoda</taxon>
    </lineage>
</organism>
<dbReference type="Gene3D" id="3.30.420.10">
    <property type="entry name" value="Ribonuclease H-like superfamily/Ribonuclease H"/>
    <property type="match status" value="1"/>
</dbReference>
<protein>
    <submittedName>
        <fullName evidence="1">Histone-lysine N-methyltransferase SETMAR</fullName>
    </submittedName>
</protein>
<evidence type="ECO:0000313" key="1">
    <source>
        <dbReference type="EMBL" id="KOC65764.1"/>
    </source>
</evidence>
<keyword evidence="2" id="KW-1185">Reference proteome</keyword>
<dbReference type="EMBL" id="KQ414657">
    <property type="protein sequence ID" value="KOC65764.1"/>
    <property type="molecule type" value="Genomic_DNA"/>
</dbReference>
<reference evidence="1 2" key="1">
    <citation type="submission" date="2015-07" db="EMBL/GenBank/DDBJ databases">
        <title>The genome of Habropoda laboriosa.</title>
        <authorList>
            <person name="Pan H."/>
            <person name="Kapheim K."/>
        </authorList>
    </citation>
    <scope>NUCLEOTIDE SEQUENCE [LARGE SCALE GENOMIC DNA]</scope>
    <source>
        <strain evidence="1">0110345459</strain>
    </source>
</reference>
<dbReference type="PANTHER" id="PTHR46060">
    <property type="entry name" value="MARINER MOS1 TRANSPOSASE-LIKE PROTEIN"/>
    <property type="match status" value="1"/>
</dbReference>
<keyword evidence="1" id="KW-0489">Methyltransferase</keyword>
<keyword evidence="1" id="KW-0808">Transferase</keyword>
<accession>A0A0L7R4L3</accession>
<dbReference type="Proteomes" id="UP000053825">
    <property type="component" value="Unassembled WGS sequence"/>
</dbReference>
<dbReference type="InterPro" id="IPR052709">
    <property type="entry name" value="Transposase-MT_Hybrid"/>
</dbReference>